<evidence type="ECO:0000313" key="1">
    <source>
        <dbReference type="EMBL" id="TLS51921.1"/>
    </source>
</evidence>
<gene>
    <name evidence="1" type="ORF">FE782_13550</name>
</gene>
<proteinExistence type="predicted"/>
<name>A0A5R9G866_9BACL</name>
<dbReference type="Pfam" id="PF11553">
    <property type="entry name" value="DUF3231"/>
    <property type="match status" value="2"/>
</dbReference>
<dbReference type="Proteomes" id="UP000309676">
    <property type="component" value="Unassembled WGS sequence"/>
</dbReference>
<dbReference type="EMBL" id="VCIW01000007">
    <property type="protein sequence ID" value="TLS51921.1"/>
    <property type="molecule type" value="Genomic_DNA"/>
</dbReference>
<keyword evidence="2" id="KW-1185">Reference proteome</keyword>
<reference evidence="1 2" key="1">
    <citation type="submission" date="2019-05" db="EMBL/GenBank/DDBJ databases">
        <authorList>
            <person name="Narsing Rao M.P."/>
            <person name="Li W.J."/>
        </authorList>
    </citation>
    <scope>NUCLEOTIDE SEQUENCE [LARGE SCALE GENOMIC DNA]</scope>
    <source>
        <strain evidence="1 2">SYSU_K30003</strain>
    </source>
</reference>
<evidence type="ECO:0000313" key="2">
    <source>
        <dbReference type="Proteomes" id="UP000309676"/>
    </source>
</evidence>
<organism evidence="1 2">
    <name type="scientific">Paenibacillus antri</name>
    <dbReference type="NCBI Taxonomy" id="2582848"/>
    <lineage>
        <taxon>Bacteria</taxon>
        <taxon>Bacillati</taxon>
        <taxon>Bacillota</taxon>
        <taxon>Bacilli</taxon>
        <taxon>Bacillales</taxon>
        <taxon>Paenibacillaceae</taxon>
        <taxon>Paenibacillus</taxon>
    </lineage>
</organism>
<dbReference type="Gene3D" id="1.20.1260.10">
    <property type="match status" value="2"/>
</dbReference>
<dbReference type="OrthoDB" id="1675670at2"/>
<comment type="caution">
    <text evidence="1">The sequence shown here is derived from an EMBL/GenBank/DDBJ whole genome shotgun (WGS) entry which is preliminary data.</text>
</comment>
<sequence>MTQPQPHVKPTNIELSSTEIGGLWSIYMQESMTVCFLTYFIHHLQDGDILPMAQKALHISQQRLDRIRSIFSKENFPIPDGFTDKDVNLSAPPLFHDAFALSFIYMANRMGMINYAFTSSNNVRLDVLDFFNECLHTSTELFGQAVKLQLEKGLYDRPPKMNYPNQVEYVRKTTFLDGIMGDKRPLNAIELSEIFFNIERNYFAVLVMLGFAQVMQDKELQRHILRGKKISEKQVELFNKLLMDEELLGTVTVGMEVTESTTSPFSDKLIMAMINILNAVDIVLISHAMALSMRADLIAHYSKIIGEVMLYAKDTFDIVVDRGWLEQPPLSTDRQQLLR</sequence>
<dbReference type="RefSeq" id="WP_138194632.1">
    <property type="nucleotide sequence ID" value="NZ_VCIW01000007.1"/>
</dbReference>
<dbReference type="AlphaFoldDB" id="A0A5R9G866"/>
<dbReference type="InterPro" id="IPR021617">
    <property type="entry name" value="DUF3231"/>
</dbReference>
<accession>A0A5R9G866</accession>
<dbReference type="InterPro" id="IPR012347">
    <property type="entry name" value="Ferritin-like"/>
</dbReference>
<protein>
    <submittedName>
        <fullName evidence="1">DUF3231 family protein</fullName>
    </submittedName>
</protein>